<accession>A0A1F6PDS2</accession>
<keyword evidence="1" id="KW-1133">Transmembrane helix</keyword>
<proteinExistence type="predicted"/>
<keyword evidence="1" id="KW-0472">Membrane</keyword>
<dbReference type="InterPro" id="IPR043712">
    <property type="entry name" value="DUF5652"/>
</dbReference>
<protein>
    <recommendedName>
        <fullName evidence="2">DUF5652 domain-containing protein</fullName>
    </recommendedName>
</protein>
<reference evidence="3 4" key="1">
    <citation type="journal article" date="2016" name="Nat. Commun.">
        <title>Thousands of microbial genomes shed light on interconnected biogeochemical processes in an aquifer system.</title>
        <authorList>
            <person name="Anantharaman K."/>
            <person name="Brown C.T."/>
            <person name="Hug L.A."/>
            <person name="Sharon I."/>
            <person name="Castelle C.J."/>
            <person name="Probst A.J."/>
            <person name="Thomas B.C."/>
            <person name="Singh A."/>
            <person name="Wilkins M.J."/>
            <person name="Karaoz U."/>
            <person name="Brodie E.L."/>
            <person name="Williams K.H."/>
            <person name="Hubbard S.S."/>
            <person name="Banfield J.F."/>
        </authorList>
    </citation>
    <scope>NUCLEOTIDE SEQUENCE [LARGE SCALE GENOMIC DNA]</scope>
</reference>
<dbReference type="AlphaFoldDB" id="A0A1F6PDS2"/>
<dbReference type="Proteomes" id="UP000178254">
    <property type="component" value="Unassembled WGS sequence"/>
</dbReference>
<feature type="domain" description="DUF5652" evidence="2">
    <location>
        <begin position="9"/>
        <end position="67"/>
    </location>
</feature>
<evidence type="ECO:0000313" key="4">
    <source>
        <dbReference type="Proteomes" id="UP000178254"/>
    </source>
</evidence>
<feature type="transmembrane region" description="Helical" evidence="1">
    <location>
        <begin position="39"/>
        <end position="60"/>
    </location>
</feature>
<comment type="caution">
    <text evidence="3">The sequence shown here is derived from an EMBL/GenBank/DDBJ whole genome shotgun (WGS) entry which is preliminary data.</text>
</comment>
<organism evidence="3 4">
    <name type="scientific">Candidatus Magasanikbacteria bacterium RIFOXYD2_FULL_41_14</name>
    <dbReference type="NCBI Taxonomy" id="1798709"/>
    <lineage>
        <taxon>Bacteria</taxon>
        <taxon>Candidatus Magasanikiibacteriota</taxon>
    </lineage>
</organism>
<dbReference type="STRING" id="1798709.A2538_00705"/>
<keyword evidence="1" id="KW-0812">Transmembrane</keyword>
<evidence type="ECO:0000259" key="2">
    <source>
        <dbReference type="Pfam" id="PF18893"/>
    </source>
</evidence>
<gene>
    <name evidence="3" type="ORF">A2538_00705</name>
</gene>
<evidence type="ECO:0000313" key="3">
    <source>
        <dbReference type="EMBL" id="OGH94315.1"/>
    </source>
</evidence>
<sequence length="78" mass="9040">MENSTWLILLPILILVAALWTLPWKGYALWKAARRGDKVWFVALLLINTLAILEILYIFVFSRDPKKVGEDENNIQVN</sequence>
<dbReference type="Pfam" id="PF18893">
    <property type="entry name" value="DUF5652"/>
    <property type="match status" value="1"/>
</dbReference>
<evidence type="ECO:0000256" key="1">
    <source>
        <dbReference type="SAM" id="Phobius"/>
    </source>
</evidence>
<name>A0A1F6PDS2_9BACT</name>
<dbReference type="EMBL" id="MFRE01000009">
    <property type="protein sequence ID" value="OGH94315.1"/>
    <property type="molecule type" value="Genomic_DNA"/>
</dbReference>
<feature type="transmembrane region" description="Helical" evidence="1">
    <location>
        <begin position="6"/>
        <end position="27"/>
    </location>
</feature>